<dbReference type="EMBL" id="CP109109">
    <property type="protein sequence ID" value="WSC03202.1"/>
    <property type="molecule type" value="Genomic_DNA"/>
</dbReference>
<protein>
    <submittedName>
        <fullName evidence="1">Uncharacterized protein</fullName>
    </submittedName>
</protein>
<evidence type="ECO:0000313" key="2">
    <source>
        <dbReference type="Proteomes" id="UP001348369"/>
    </source>
</evidence>
<reference evidence="1" key="1">
    <citation type="submission" date="2022-10" db="EMBL/GenBank/DDBJ databases">
        <title>The complete genomes of actinobacterial strains from the NBC collection.</title>
        <authorList>
            <person name="Joergensen T.S."/>
            <person name="Alvarez Arevalo M."/>
            <person name="Sterndorff E.B."/>
            <person name="Faurdal D."/>
            <person name="Vuksanovic O."/>
            <person name="Mourched A.-S."/>
            <person name="Charusanti P."/>
            <person name="Shaw S."/>
            <person name="Blin K."/>
            <person name="Weber T."/>
        </authorList>
    </citation>
    <scope>NUCLEOTIDE SEQUENCE</scope>
    <source>
        <strain evidence="1">NBC 01771</strain>
    </source>
</reference>
<proteinExistence type="predicted"/>
<sequence>MLSTDGLRLLPWSSPEGKPCYVSGDGTGYVSRLADEMESTQLDMSAELLGHAADILADRKTTSAQLRFLAARMAEALRDVLRIAESRGARLPTPPCDDLDNVEDNDEPISERDQ</sequence>
<dbReference type="Proteomes" id="UP001348369">
    <property type="component" value="Chromosome"/>
</dbReference>
<name>A0ACD5A1Q6_9ACTN</name>
<organism evidence="1 2">
    <name type="scientific">Streptomyces scopuliridis</name>
    <dbReference type="NCBI Taxonomy" id="452529"/>
    <lineage>
        <taxon>Bacteria</taxon>
        <taxon>Bacillati</taxon>
        <taxon>Actinomycetota</taxon>
        <taxon>Actinomycetes</taxon>
        <taxon>Kitasatosporales</taxon>
        <taxon>Streptomycetaceae</taxon>
        <taxon>Streptomyces</taxon>
    </lineage>
</organism>
<gene>
    <name evidence="1" type="ORF">OG835_25345</name>
</gene>
<accession>A0ACD5A1Q6</accession>
<evidence type="ECO:0000313" key="1">
    <source>
        <dbReference type="EMBL" id="WSC03202.1"/>
    </source>
</evidence>
<keyword evidence="2" id="KW-1185">Reference proteome</keyword>